<keyword evidence="1" id="KW-1133">Transmembrane helix</keyword>
<accession>A0A0B4GVV7</accession>
<evidence type="ECO:0000313" key="3">
    <source>
        <dbReference type="Proteomes" id="UP000031192"/>
    </source>
</evidence>
<feature type="transmembrane region" description="Helical" evidence="1">
    <location>
        <begin position="20"/>
        <end position="38"/>
    </location>
</feature>
<reference evidence="2 3" key="1">
    <citation type="journal article" date="2014" name="Proc. Natl. Acad. Sci. U.S.A.">
        <title>Trajectory and genomic determinants of fungal-pathogen speciation and host adaptation.</title>
        <authorList>
            <person name="Hu X."/>
            <person name="Xiao G."/>
            <person name="Zheng P."/>
            <person name="Shang Y."/>
            <person name="Su Y."/>
            <person name="Zhang X."/>
            <person name="Liu X."/>
            <person name="Zhan S."/>
            <person name="St Leger R.J."/>
            <person name="Wang C."/>
        </authorList>
    </citation>
    <scope>NUCLEOTIDE SEQUENCE [LARGE SCALE GENOMIC DNA]</scope>
    <source>
        <strain evidence="2 3">ARSEF 977</strain>
    </source>
</reference>
<sequence length="177" mass="19334">MNEQDSQLVSVGPPVPLLKTYFAYEGVNMIMLTLVFMLNKFLRLAEPDNSSLFEDADFLSAECLKAARRSYKFKPLGASLTPLALGVAWASTAHMAERGEAEKLLDEFKDDLLGSKFIKLAVQLEARYRRLGQKLGYPRVDESILSESQGNSSVACSSPTWIEASKGGGDAAGCCLM</sequence>
<comment type="caution">
    <text evidence="2">The sequence shown here is derived from an EMBL/GenBank/DDBJ whole genome shotgun (WGS) entry which is preliminary data.</text>
</comment>
<dbReference type="HOGENOM" id="CLU_095396_0_0_1"/>
<dbReference type="EMBL" id="AZNH01000052">
    <property type="protein sequence ID" value="KID83847.1"/>
    <property type="molecule type" value="Genomic_DNA"/>
</dbReference>
<gene>
    <name evidence="2" type="ORF">MGU_08932</name>
</gene>
<dbReference type="Proteomes" id="UP000031192">
    <property type="component" value="Unassembled WGS sequence"/>
</dbReference>
<dbReference type="AlphaFoldDB" id="A0A0B4GVV7"/>
<evidence type="ECO:0000313" key="2">
    <source>
        <dbReference type="EMBL" id="KID83847.1"/>
    </source>
</evidence>
<keyword evidence="3" id="KW-1185">Reference proteome</keyword>
<keyword evidence="1" id="KW-0472">Membrane</keyword>
<proteinExistence type="predicted"/>
<evidence type="ECO:0000256" key="1">
    <source>
        <dbReference type="SAM" id="Phobius"/>
    </source>
</evidence>
<name>A0A0B4GVV7_METGA</name>
<keyword evidence="1" id="KW-0812">Transmembrane</keyword>
<organism evidence="2 3">
    <name type="scientific">Metarhizium guizhouense (strain ARSEF 977)</name>
    <dbReference type="NCBI Taxonomy" id="1276136"/>
    <lineage>
        <taxon>Eukaryota</taxon>
        <taxon>Fungi</taxon>
        <taxon>Dikarya</taxon>
        <taxon>Ascomycota</taxon>
        <taxon>Pezizomycotina</taxon>
        <taxon>Sordariomycetes</taxon>
        <taxon>Hypocreomycetidae</taxon>
        <taxon>Hypocreales</taxon>
        <taxon>Clavicipitaceae</taxon>
        <taxon>Metarhizium</taxon>
    </lineage>
</organism>
<protein>
    <submittedName>
        <fullName evidence="2">Uncharacterized protein</fullName>
    </submittedName>
</protein>